<dbReference type="SUPFAM" id="SSF54637">
    <property type="entry name" value="Thioesterase/thiol ester dehydrase-isomerase"/>
    <property type="match status" value="1"/>
</dbReference>
<evidence type="ECO:0000313" key="2">
    <source>
        <dbReference type="Proteomes" id="UP000324585"/>
    </source>
</evidence>
<comment type="caution">
    <text evidence="1">The sequence shown here is derived from an EMBL/GenBank/DDBJ whole genome shotgun (WGS) entry which is preliminary data.</text>
</comment>
<dbReference type="EMBL" id="VRMN01000008">
    <property type="protein sequence ID" value="KAA8492801.1"/>
    <property type="molecule type" value="Genomic_DNA"/>
</dbReference>
<protein>
    <submittedName>
        <fullName evidence="1">3-hydroxyacyl-acyl-carrier-protein dehydratase FabZ</fullName>
    </submittedName>
</protein>
<dbReference type="AlphaFoldDB" id="A0A5J4YMS9"/>
<accession>A0A5J4YMS9</accession>
<reference evidence="2" key="1">
    <citation type="journal article" date="2019" name="Nat. Commun.">
        <title>Expansion of phycobilisome linker gene families in mesophilic red algae.</title>
        <authorList>
            <person name="Lee J."/>
            <person name="Kim D."/>
            <person name="Bhattacharya D."/>
            <person name="Yoon H.S."/>
        </authorList>
    </citation>
    <scope>NUCLEOTIDE SEQUENCE [LARGE SCALE GENOMIC DNA]</scope>
    <source>
        <strain evidence="2">CCMP 1328</strain>
    </source>
</reference>
<name>A0A5J4YMS9_PORPP</name>
<gene>
    <name evidence="1" type="ORF">FVE85_9073</name>
</gene>
<dbReference type="Gene3D" id="3.10.129.10">
    <property type="entry name" value="Hotdog Thioesterase"/>
    <property type="match status" value="1"/>
</dbReference>
<organism evidence="1 2">
    <name type="scientific">Porphyridium purpureum</name>
    <name type="common">Red alga</name>
    <name type="synonym">Porphyridium cruentum</name>
    <dbReference type="NCBI Taxonomy" id="35688"/>
    <lineage>
        <taxon>Eukaryota</taxon>
        <taxon>Rhodophyta</taxon>
        <taxon>Bangiophyceae</taxon>
        <taxon>Porphyridiales</taxon>
        <taxon>Porphyridiaceae</taxon>
        <taxon>Porphyridium</taxon>
    </lineage>
</organism>
<dbReference type="Proteomes" id="UP000324585">
    <property type="component" value="Unassembled WGS sequence"/>
</dbReference>
<sequence length="160" mass="17778">MAASFPTVRSLLRHREPLLFLDRIQAQNVGDWCLARSAACTNSESGWGRFDVLEMLGQCSALILAQMPKYKDSGVPVFAAMNWVRWKELDTVVPETKLDVYAKLDPTRSRTSMGTVRACAGSLKPEDFSEGSTGLIFDRGSWVCEAELVFAFVPSTHTTR</sequence>
<proteinExistence type="predicted"/>
<dbReference type="InterPro" id="IPR029069">
    <property type="entry name" value="HotDog_dom_sf"/>
</dbReference>
<evidence type="ECO:0000313" key="1">
    <source>
        <dbReference type="EMBL" id="KAA8492801.1"/>
    </source>
</evidence>
<keyword evidence="2" id="KW-1185">Reference proteome</keyword>